<dbReference type="GO" id="GO:0050667">
    <property type="term" value="P:homocysteine metabolic process"/>
    <property type="evidence" value="ECO:0007669"/>
    <property type="project" value="TreeGrafter"/>
</dbReference>
<dbReference type="InterPro" id="IPR003097">
    <property type="entry name" value="CysJ-like_FAD-binding"/>
</dbReference>
<dbReference type="InterPro" id="IPR017938">
    <property type="entry name" value="Riboflavin_synthase-like_b-brl"/>
</dbReference>
<protein>
    <recommendedName>
        <fullName evidence="14">Methionine synthase reductase</fullName>
    </recommendedName>
</protein>
<keyword evidence="7" id="KW-0521">NADP</keyword>
<reference evidence="13" key="1">
    <citation type="submission" date="2014-05" db="EMBL/GenBank/DDBJ databases">
        <title>The transcriptome of the halophilic microalga Tetraselmis sp. GSL018 isolated from the Great Salt Lake, Utah.</title>
        <authorList>
            <person name="Jinkerson R.E."/>
            <person name="D'Adamo S."/>
            <person name="Posewitz M.C."/>
        </authorList>
    </citation>
    <scope>NUCLEOTIDE SEQUENCE</scope>
    <source>
        <strain evidence="13">GSL018</strain>
    </source>
</reference>
<dbReference type="PANTHER" id="PTHR19384:SF84">
    <property type="entry name" value="METHIONINE SYNTHASE REDUCTASE"/>
    <property type="match status" value="1"/>
</dbReference>
<dbReference type="GO" id="GO:0010181">
    <property type="term" value="F:FMN binding"/>
    <property type="evidence" value="ECO:0007669"/>
    <property type="project" value="InterPro"/>
</dbReference>
<dbReference type="EMBL" id="GBEZ01024854">
    <property type="protein sequence ID" value="JAC62178.1"/>
    <property type="molecule type" value="Transcribed_RNA"/>
</dbReference>
<name>A0A061QR70_9CHLO</name>
<dbReference type="Pfam" id="PF00667">
    <property type="entry name" value="FAD_binding_1"/>
    <property type="match status" value="1"/>
</dbReference>
<keyword evidence="10" id="KW-1133">Transmembrane helix</keyword>
<dbReference type="SUPFAM" id="SSF52218">
    <property type="entry name" value="Flavoproteins"/>
    <property type="match status" value="1"/>
</dbReference>
<keyword evidence="5" id="KW-0288">FMN</keyword>
<keyword evidence="8" id="KW-0560">Oxidoreductase</keyword>
<evidence type="ECO:0000256" key="4">
    <source>
        <dbReference type="ARBA" id="ARBA00022630"/>
    </source>
</evidence>
<dbReference type="InterPro" id="IPR023173">
    <property type="entry name" value="NADPH_Cyt_P450_Rdtase_alpha"/>
</dbReference>
<sequence>MTANQEFTISDWVVQHPWYAGLFGLVIMPVVLPFATVILPAVVGACVLYFWSFRSSQGDSESSGLKNVSDREDDAAARNSTKPALQNGEVSTTGESKESSVQANSQVPSVEKLASGAASAPAAALSGSAALLARMREERAKPKAKSKNIVVLYASQTGTAQEIATNIAAEAVASGLSAKACGFNEFGFENLTPEKAPVVVIVASSTGDGDPPDNSAKFFVSLKRKSNPPDLLKGVRFACLGLGDSNYTRFCAVPKTFCKRFDELGAERFYQCIEVDEVDGIEETVEKWCEGLKAALASACRDEAAPAKAEDAPSAPQTPQPASELVGVPALSACSIALDWMEDPGKAEQVLAAETAHPTECELQYRDPAGIYSPEMPFWAKVSKCENLCKPGCGREVLHMEVSLTGSGMSCHPGDAIGVLPRNSPELVDSLLERLGADGTAVFSVSNLDGTPAGGKLAHLRWPCSLRSALMSGCDLTGVPKKSLLRILAEYCSDGGERHRLLHLSSRGGKEEYKSDIAAGQPSLLDLLRRFPSCRPPVAHLLEALPPLAPRMYSLSSSQLMHPAAAHVAFSVVEYATASYGEHRGVATTWLKSLYAAGDGGGGAAAPPPLAVFLRPNESFRPPRDLGAPLVMIGPGTGVAPFRGFLQERAARAARRGRPSAPRGSSSGAAAGTRTSSTGMSSSPTARAAPSRTSRRPSAASRPTRCTCSTACARGGRSSAPTSSGTTASSWSAATAPAWPRTSTSASPASSRSTAAWTRGPPARGSRG</sequence>
<dbReference type="Gene3D" id="3.40.50.80">
    <property type="entry name" value="Nucleotide-binding domain of ferredoxin-NADP reductase (FNR) module"/>
    <property type="match status" value="1"/>
</dbReference>
<dbReference type="SUPFAM" id="SSF52343">
    <property type="entry name" value="Ferredoxin reductase-like, C-terminal NADP-linked domain"/>
    <property type="match status" value="1"/>
</dbReference>
<evidence type="ECO:0000313" key="13">
    <source>
        <dbReference type="EMBL" id="JAC62178.1"/>
    </source>
</evidence>
<dbReference type="PROSITE" id="PS51384">
    <property type="entry name" value="FAD_FR"/>
    <property type="match status" value="1"/>
</dbReference>
<dbReference type="InterPro" id="IPR008254">
    <property type="entry name" value="Flavodoxin/NO_synth"/>
</dbReference>
<evidence type="ECO:0000256" key="1">
    <source>
        <dbReference type="ARBA" id="ARBA00001917"/>
    </source>
</evidence>
<keyword evidence="4" id="KW-0285">Flavoprotein</keyword>
<dbReference type="PANTHER" id="PTHR19384">
    <property type="entry name" value="NITRIC OXIDE SYNTHASE-RELATED"/>
    <property type="match status" value="1"/>
</dbReference>
<proteinExistence type="predicted"/>
<feature type="compositionally biased region" description="Polar residues" evidence="9">
    <location>
        <begin position="56"/>
        <end position="66"/>
    </location>
</feature>
<dbReference type="GO" id="GO:0005829">
    <property type="term" value="C:cytosol"/>
    <property type="evidence" value="ECO:0007669"/>
    <property type="project" value="TreeGrafter"/>
</dbReference>
<keyword evidence="3" id="KW-0028">Amino-acid biosynthesis</keyword>
<evidence type="ECO:0000256" key="8">
    <source>
        <dbReference type="ARBA" id="ARBA00023002"/>
    </source>
</evidence>
<evidence type="ECO:0008006" key="14">
    <source>
        <dbReference type="Google" id="ProtNLM"/>
    </source>
</evidence>
<gene>
    <name evidence="13" type="ORF">TSPGSL018_24070</name>
</gene>
<dbReference type="Gene3D" id="2.40.30.10">
    <property type="entry name" value="Translation factors"/>
    <property type="match status" value="1"/>
</dbReference>
<comment type="cofactor">
    <cofactor evidence="1">
        <name>FMN</name>
        <dbReference type="ChEBI" id="CHEBI:58210"/>
    </cofactor>
</comment>
<accession>A0A061QR70</accession>
<comment type="cofactor">
    <cofactor evidence="2">
        <name>FAD</name>
        <dbReference type="ChEBI" id="CHEBI:57692"/>
    </cofactor>
</comment>
<feature type="region of interest" description="Disordered" evidence="9">
    <location>
        <begin position="56"/>
        <end position="105"/>
    </location>
</feature>
<evidence type="ECO:0000256" key="2">
    <source>
        <dbReference type="ARBA" id="ARBA00001974"/>
    </source>
</evidence>
<dbReference type="FunFam" id="1.20.990.10:FF:000007">
    <property type="entry name" value="Methionine synthase reductase"/>
    <property type="match status" value="1"/>
</dbReference>
<feature type="compositionally biased region" description="Polar residues" evidence="9">
    <location>
        <begin position="78"/>
        <end position="105"/>
    </location>
</feature>
<evidence type="ECO:0000256" key="7">
    <source>
        <dbReference type="ARBA" id="ARBA00022857"/>
    </source>
</evidence>
<dbReference type="InterPro" id="IPR029039">
    <property type="entry name" value="Flavoprotein-like_sf"/>
</dbReference>
<feature type="domain" description="Flavodoxin-like" evidence="11">
    <location>
        <begin position="149"/>
        <end position="293"/>
    </location>
</feature>
<dbReference type="GO" id="GO:0030586">
    <property type="term" value="F:[methionine synthase] reductase (NADPH) activity"/>
    <property type="evidence" value="ECO:0007669"/>
    <property type="project" value="TreeGrafter"/>
</dbReference>
<keyword evidence="10" id="KW-0472">Membrane</keyword>
<dbReference type="Gene3D" id="1.20.990.10">
    <property type="entry name" value="NADPH-cytochrome p450 Reductase, Chain A, domain 3"/>
    <property type="match status" value="1"/>
</dbReference>
<evidence type="ECO:0000256" key="3">
    <source>
        <dbReference type="ARBA" id="ARBA00022605"/>
    </source>
</evidence>
<dbReference type="InterPro" id="IPR017927">
    <property type="entry name" value="FAD-bd_FR_type"/>
</dbReference>
<dbReference type="Pfam" id="PF00258">
    <property type="entry name" value="Flavodoxin_1"/>
    <property type="match status" value="1"/>
</dbReference>
<dbReference type="Gene3D" id="3.40.50.360">
    <property type="match status" value="1"/>
</dbReference>
<evidence type="ECO:0000256" key="6">
    <source>
        <dbReference type="ARBA" id="ARBA00022827"/>
    </source>
</evidence>
<feature type="transmembrane region" description="Helical" evidence="10">
    <location>
        <begin position="18"/>
        <end position="51"/>
    </location>
</feature>
<dbReference type="AlphaFoldDB" id="A0A061QR70"/>
<feature type="region of interest" description="Disordered" evidence="9">
    <location>
        <begin position="650"/>
        <end position="768"/>
    </location>
</feature>
<feature type="compositionally biased region" description="Low complexity" evidence="9">
    <location>
        <begin position="659"/>
        <end position="705"/>
    </location>
</feature>
<feature type="compositionally biased region" description="Low complexity" evidence="9">
    <location>
        <begin position="713"/>
        <end position="760"/>
    </location>
</feature>
<dbReference type="PROSITE" id="PS50902">
    <property type="entry name" value="FLAVODOXIN_LIKE"/>
    <property type="match status" value="1"/>
</dbReference>
<dbReference type="GO" id="GO:0050660">
    <property type="term" value="F:flavin adenine dinucleotide binding"/>
    <property type="evidence" value="ECO:0007669"/>
    <property type="project" value="TreeGrafter"/>
</dbReference>
<dbReference type="SUPFAM" id="SSF63380">
    <property type="entry name" value="Riboflavin synthase domain-like"/>
    <property type="match status" value="1"/>
</dbReference>
<keyword evidence="6" id="KW-0274">FAD</keyword>
<organism evidence="13">
    <name type="scientific">Tetraselmis sp. GSL018</name>
    <dbReference type="NCBI Taxonomy" id="582737"/>
    <lineage>
        <taxon>Eukaryota</taxon>
        <taxon>Viridiplantae</taxon>
        <taxon>Chlorophyta</taxon>
        <taxon>core chlorophytes</taxon>
        <taxon>Chlorodendrophyceae</taxon>
        <taxon>Chlorodendrales</taxon>
        <taxon>Chlorodendraceae</taxon>
        <taxon>Tetraselmis</taxon>
    </lineage>
</organism>
<keyword evidence="10" id="KW-0812">Transmembrane</keyword>
<dbReference type="InterPro" id="IPR001709">
    <property type="entry name" value="Flavoprot_Pyr_Nucl_cyt_Rdtase"/>
</dbReference>
<dbReference type="GO" id="GO:0009086">
    <property type="term" value="P:methionine biosynthetic process"/>
    <property type="evidence" value="ECO:0007669"/>
    <property type="project" value="TreeGrafter"/>
</dbReference>
<evidence type="ECO:0000259" key="12">
    <source>
        <dbReference type="PROSITE" id="PS51384"/>
    </source>
</evidence>
<evidence type="ECO:0000256" key="5">
    <source>
        <dbReference type="ARBA" id="ARBA00022643"/>
    </source>
</evidence>
<dbReference type="PRINTS" id="PR00369">
    <property type="entry name" value="FLAVODOXIN"/>
</dbReference>
<dbReference type="InterPro" id="IPR001094">
    <property type="entry name" value="Flavdoxin-like"/>
</dbReference>
<evidence type="ECO:0000256" key="9">
    <source>
        <dbReference type="SAM" id="MobiDB-lite"/>
    </source>
</evidence>
<dbReference type="PRINTS" id="PR00371">
    <property type="entry name" value="FPNCR"/>
</dbReference>
<evidence type="ECO:0000256" key="10">
    <source>
        <dbReference type="SAM" id="Phobius"/>
    </source>
</evidence>
<evidence type="ECO:0000259" key="11">
    <source>
        <dbReference type="PROSITE" id="PS50902"/>
    </source>
</evidence>
<feature type="domain" description="FAD-binding FR-type" evidence="12">
    <location>
        <begin position="375"/>
        <end position="623"/>
    </location>
</feature>
<dbReference type="InterPro" id="IPR039261">
    <property type="entry name" value="FNR_nucleotide-bd"/>
</dbReference>